<accession>A0A4Q9VWI3</accession>
<name>A0A4Q9VWI3_9HYPH</name>
<proteinExistence type="inferred from homology"/>
<dbReference type="InterPro" id="IPR001279">
    <property type="entry name" value="Metallo-B-lactamas"/>
</dbReference>
<evidence type="ECO:0000313" key="7">
    <source>
        <dbReference type="EMBL" id="TBW39465.1"/>
    </source>
</evidence>
<dbReference type="GO" id="GO:0016787">
    <property type="term" value="F:hydrolase activity"/>
    <property type="evidence" value="ECO:0007669"/>
    <property type="project" value="UniProtKB-KW"/>
</dbReference>
<dbReference type="GO" id="GO:0046872">
    <property type="term" value="F:metal ion binding"/>
    <property type="evidence" value="ECO:0007669"/>
    <property type="project" value="UniProtKB-KW"/>
</dbReference>
<dbReference type="SMART" id="SM00849">
    <property type="entry name" value="Lactamase_B"/>
    <property type="match status" value="1"/>
</dbReference>
<dbReference type="Gene3D" id="3.60.15.10">
    <property type="entry name" value="Ribonuclease Z/Hydroxyacylglutathione hydrolase-like"/>
    <property type="match status" value="1"/>
</dbReference>
<dbReference type="AlphaFoldDB" id="A0A4Q9VWI3"/>
<evidence type="ECO:0000256" key="3">
    <source>
        <dbReference type="ARBA" id="ARBA00022723"/>
    </source>
</evidence>
<protein>
    <submittedName>
        <fullName evidence="7">N-acyl homoserine lactonase family protein</fullName>
    </submittedName>
</protein>
<dbReference type="InterPro" id="IPR051013">
    <property type="entry name" value="MBL_superfamily_lactonases"/>
</dbReference>
<reference evidence="7 8" key="1">
    <citation type="submission" date="2019-02" db="EMBL/GenBank/DDBJ databases">
        <title>Siculibacillus lacustris gen. nov., sp. nov., a new rosette-forming bacterium isolated from a freshwater crater lake (Lake St. Ana, Romania).</title>
        <authorList>
            <person name="Felfoldi T."/>
            <person name="Marton Z."/>
            <person name="Szabo A."/>
            <person name="Mentes A."/>
            <person name="Boka K."/>
            <person name="Marialigeti K."/>
            <person name="Mathe I."/>
            <person name="Koncz M."/>
            <person name="Schumann P."/>
            <person name="Toth E."/>
        </authorList>
    </citation>
    <scope>NUCLEOTIDE SEQUENCE [LARGE SCALE GENOMIC DNA]</scope>
    <source>
        <strain evidence="7 8">SA-279</strain>
    </source>
</reference>
<evidence type="ECO:0000259" key="6">
    <source>
        <dbReference type="SMART" id="SM00849"/>
    </source>
</evidence>
<keyword evidence="3" id="KW-0479">Metal-binding</keyword>
<keyword evidence="8" id="KW-1185">Reference proteome</keyword>
<dbReference type="CDD" id="cd07729">
    <property type="entry name" value="AHL_lactonase_MBL-fold"/>
    <property type="match status" value="1"/>
</dbReference>
<dbReference type="InterPro" id="IPR036866">
    <property type="entry name" value="RibonucZ/Hydroxyglut_hydro"/>
</dbReference>
<dbReference type="SUPFAM" id="SSF56281">
    <property type="entry name" value="Metallo-hydrolase/oxidoreductase"/>
    <property type="match status" value="1"/>
</dbReference>
<dbReference type="OrthoDB" id="9773738at2"/>
<gene>
    <name evidence="7" type="ORF">EYW49_06225</name>
</gene>
<keyword evidence="4" id="KW-0378">Hydrolase</keyword>
<keyword evidence="5" id="KW-0862">Zinc</keyword>
<comment type="similarity">
    <text evidence="2">Belongs to the metallo-beta-lactamase superfamily.</text>
</comment>
<evidence type="ECO:0000256" key="5">
    <source>
        <dbReference type="ARBA" id="ARBA00022833"/>
    </source>
</evidence>
<evidence type="ECO:0000256" key="1">
    <source>
        <dbReference type="ARBA" id="ARBA00001947"/>
    </source>
</evidence>
<dbReference type="EMBL" id="SJFN01000007">
    <property type="protein sequence ID" value="TBW39465.1"/>
    <property type="molecule type" value="Genomic_DNA"/>
</dbReference>
<evidence type="ECO:0000313" key="8">
    <source>
        <dbReference type="Proteomes" id="UP000292781"/>
    </source>
</evidence>
<comment type="cofactor">
    <cofactor evidence="1">
        <name>Zn(2+)</name>
        <dbReference type="ChEBI" id="CHEBI:29105"/>
    </cofactor>
</comment>
<comment type="caution">
    <text evidence="7">The sequence shown here is derived from an EMBL/GenBank/DDBJ whole genome shotgun (WGS) entry which is preliminary data.</text>
</comment>
<dbReference type="PANTHER" id="PTHR42978:SF2">
    <property type="entry name" value="102 KBASES UNSTABLE REGION: FROM 1 TO 119443"/>
    <property type="match status" value="1"/>
</dbReference>
<dbReference type="Proteomes" id="UP000292781">
    <property type="component" value="Unassembled WGS sequence"/>
</dbReference>
<evidence type="ECO:0000256" key="2">
    <source>
        <dbReference type="ARBA" id="ARBA00007749"/>
    </source>
</evidence>
<feature type="domain" description="Metallo-beta-lactamase" evidence="6">
    <location>
        <begin position="56"/>
        <end position="261"/>
    </location>
</feature>
<organism evidence="7 8">
    <name type="scientific">Siculibacillus lacustris</name>
    <dbReference type="NCBI Taxonomy" id="1549641"/>
    <lineage>
        <taxon>Bacteria</taxon>
        <taxon>Pseudomonadati</taxon>
        <taxon>Pseudomonadota</taxon>
        <taxon>Alphaproteobacteria</taxon>
        <taxon>Hyphomicrobiales</taxon>
        <taxon>Ancalomicrobiaceae</taxon>
        <taxon>Siculibacillus</taxon>
    </lineage>
</organism>
<evidence type="ECO:0000256" key="4">
    <source>
        <dbReference type="ARBA" id="ARBA00022801"/>
    </source>
</evidence>
<dbReference type="PANTHER" id="PTHR42978">
    <property type="entry name" value="QUORUM-QUENCHING LACTONASE YTNP-RELATED-RELATED"/>
    <property type="match status" value="1"/>
</dbReference>
<sequence>MPSEEPSMSRTNSDATVPPRLDTLVIGVTLFHLGSLYNDQSTMTFRRGMGTRVEIPVTGAFIEMADGEHILFDTGMLPPGWEGHAPPPRVLSMIANYGPQDDIRARLGEIGRTTDDVKMVINSHFHWDHSGANRLFDKARVFIQLSEYRFACLPDTFIEGPYIGNFLEKDRPFELLEGDRVIKPGIAVLTTPGHTPGHQSLLVRLPSGRTMIFTGDALSCPANLHPQTPPGNAHCLEHAVASINRLKMLADFLDGDLVICHDPAFWETWRPAPHCYV</sequence>
<dbReference type="Pfam" id="PF00753">
    <property type="entry name" value="Lactamase_B"/>
    <property type="match status" value="1"/>
</dbReference>